<name>A0ABW3J462_9FLAO</name>
<evidence type="ECO:0000313" key="1">
    <source>
        <dbReference type="EMBL" id="MFD0985126.1"/>
    </source>
</evidence>
<reference evidence="2" key="1">
    <citation type="journal article" date="2019" name="Int. J. Syst. Evol. Microbiol.">
        <title>The Global Catalogue of Microorganisms (GCM) 10K type strain sequencing project: providing services to taxonomists for standard genome sequencing and annotation.</title>
        <authorList>
            <consortium name="The Broad Institute Genomics Platform"/>
            <consortium name="The Broad Institute Genome Sequencing Center for Infectious Disease"/>
            <person name="Wu L."/>
            <person name="Ma J."/>
        </authorList>
    </citation>
    <scope>NUCLEOTIDE SEQUENCE [LARGE SCALE GENOMIC DNA]</scope>
    <source>
        <strain evidence="2">CECT 7649</strain>
    </source>
</reference>
<proteinExistence type="predicted"/>
<organism evidence="1 2">
    <name type="scientific">Flavobacterium myungsuense</name>
    <dbReference type="NCBI Taxonomy" id="651823"/>
    <lineage>
        <taxon>Bacteria</taxon>
        <taxon>Pseudomonadati</taxon>
        <taxon>Bacteroidota</taxon>
        <taxon>Flavobacteriia</taxon>
        <taxon>Flavobacteriales</taxon>
        <taxon>Flavobacteriaceae</taxon>
        <taxon>Flavobacterium</taxon>
    </lineage>
</organism>
<comment type="caution">
    <text evidence="1">The sequence shown here is derived from an EMBL/GenBank/DDBJ whole genome shotgun (WGS) entry which is preliminary data.</text>
</comment>
<dbReference type="Proteomes" id="UP001597051">
    <property type="component" value="Unassembled WGS sequence"/>
</dbReference>
<dbReference type="RefSeq" id="WP_379758280.1">
    <property type="nucleotide sequence ID" value="NZ_JBHSYB010000060.1"/>
</dbReference>
<evidence type="ECO:0008006" key="3">
    <source>
        <dbReference type="Google" id="ProtNLM"/>
    </source>
</evidence>
<gene>
    <name evidence="1" type="ORF">ACFQ0S_11640</name>
</gene>
<evidence type="ECO:0000313" key="2">
    <source>
        <dbReference type="Proteomes" id="UP001597051"/>
    </source>
</evidence>
<dbReference type="EMBL" id="JBHTIZ010000041">
    <property type="protein sequence ID" value="MFD0985126.1"/>
    <property type="molecule type" value="Genomic_DNA"/>
</dbReference>
<protein>
    <recommendedName>
        <fullName evidence="3">Lipocalin-like domain-containing protein</fullName>
    </recommendedName>
</protein>
<keyword evidence="2" id="KW-1185">Reference proteome</keyword>
<sequence length="157" mass="17421">MKKMILVLSISLFMIGCKSKSVTNSKVDNKTERVIKGNWSIANVSYPGSEFIKVNSFDIADSKCFVGSTWKFISNNNKGTMALTNASCTSFASDITWFINKEGQFVMKVLSAGDKAKRVRDGYVLNVANVTETSFQLVDKINVGGKMTDVIYQFQKN</sequence>
<accession>A0ABW3J462</accession>
<dbReference type="PROSITE" id="PS51257">
    <property type="entry name" value="PROKAR_LIPOPROTEIN"/>
    <property type="match status" value="1"/>
</dbReference>